<feature type="compositionally biased region" description="Polar residues" evidence="1">
    <location>
        <begin position="28"/>
        <end position="41"/>
    </location>
</feature>
<dbReference type="AlphaFoldDB" id="A0A914WHG7"/>
<keyword evidence="2" id="KW-1185">Reference proteome</keyword>
<dbReference type="Proteomes" id="UP000887566">
    <property type="component" value="Unplaced"/>
</dbReference>
<proteinExistence type="predicted"/>
<organism evidence="2 3">
    <name type="scientific">Plectus sambesii</name>
    <dbReference type="NCBI Taxonomy" id="2011161"/>
    <lineage>
        <taxon>Eukaryota</taxon>
        <taxon>Metazoa</taxon>
        <taxon>Ecdysozoa</taxon>
        <taxon>Nematoda</taxon>
        <taxon>Chromadorea</taxon>
        <taxon>Plectida</taxon>
        <taxon>Plectina</taxon>
        <taxon>Plectoidea</taxon>
        <taxon>Plectidae</taxon>
        <taxon>Plectus</taxon>
    </lineage>
</organism>
<accession>A0A914WHG7</accession>
<feature type="region of interest" description="Disordered" evidence="1">
    <location>
        <begin position="193"/>
        <end position="213"/>
    </location>
</feature>
<protein>
    <submittedName>
        <fullName evidence="3">Uncharacterized protein</fullName>
    </submittedName>
</protein>
<name>A0A914WHG7_9BILA</name>
<reference evidence="3" key="1">
    <citation type="submission" date="2022-11" db="UniProtKB">
        <authorList>
            <consortium name="WormBaseParasite"/>
        </authorList>
    </citation>
    <scope>IDENTIFICATION</scope>
</reference>
<sequence length="213" mass="23431">MGTTRTGGEKGRGEANTCRFVQRRTKQKGQPQSKYSHNRSQPLLACDGPLDELLPTSLGLRNLLKKLRMPPPLPPDAEPPPPLRPPPLLILRLILLAPTSRRRFGAGRFDLQKRPTLSERVGCRRRSESESTARHRTEQRSLAAGCSLARPLIRSSAFRRAIARARAFQHPQQLQVGLGNATMGAGSTTKLRRNEGTPRGHVVNANASLSTTT</sequence>
<evidence type="ECO:0000313" key="2">
    <source>
        <dbReference type="Proteomes" id="UP000887566"/>
    </source>
</evidence>
<evidence type="ECO:0000256" key="1">
    <source>
        <dbReference type="SAM" id="MobiDB-lite"/>
    </source>
</evidence>
<feature type="region of interest" description="Disordered" evidence="1">
    <location>
        <begin position="1"/>
        <end position="42"/>
    </location>
</feature>
<dbReference type="WBParaSite" id="PSAMB.scaffold4119size15633.g23481.t1">
    <property type="protein sequence ID" value="PSAMB.scaffold4119size15633.g23481.t1"/>
    <property type="gene ID" value="PSAMB.scaffold4119size15633.g23481"/>
</dbReference>
<evidence type="ECO:0000313" key="3">
    <source>
        <dbReference type="WBParaSite" id="PSAMB.scaffold4119size15633.g23481.t1"/>
    </source>
</evidence>